<evidence type="ECO:0000259" key="2">
    <source>
        <dbReference type="Pfam" id="PF18145"/>
    </source>
</evidence>
<sequence length="585" mass="67983">MKKDKIKYLVIAHDILAEISDTQIQEALQENADASEIEIIRFKTRLELGDTHGFGWQERKTIQSDYFSEEVLPKLNENPNAVIAYFGLAPIPLAIHLGYLVSGLKNVRVFQKHHDQKNWKWTKTPTSIEIVSENVPKDYFKATGDVILTCSASYPIHIESLDDIIIDPLKEISLTTKETHRDVFTSEKSLNDYASAFRDVIDSIANCLPEISGIHLFSAIPTGLAFLLGQEIQPNIHPEITVYEYKKDSDIGYQETFVIQRQPFIERMVPDNEKKFITEFREKLESHLHNDVKAFLEMLQEKKADSWIDELFPQSSVRNLFHQNYWLKLASLHKTRLLKSSFSDKGFDAGETQFFVNNRWYLSDSLIHTLKTRISDESDLKTAFRLFWFHESIHDHSHKIHSGNTEGIGRYPKIIEEADYQADVYALLHDLAFHPTTKSNIVQFVTKKIELAILTMWAFDDLNPGTRLQVRRIGRYLIWYFQLLRIQDFCDTLDNILEALSEKPVIELRMVGITSPDKQRLELELTNYKKEDLAIAVFHENKFRSFPFNHGQLSLDQLMDGFKNHDHEKIIGVMRQLVHELFSLE</sequence>
<dbReference type="eggNOG" id="COG1403">
    <property type="taxonomic scope" value="Bacteria"/>
</dbReference>
<keyword evidence="4" id="KW-1185">Reference proteome</keyword>
<accession>F2IEA8</accession>
<feature type="transmembrane region" description="Helical" evidence="1">
    <location>
        <begin position="82"/>
        <end position="101"/>
    </location>
</feature>
<reference evidence="3 4" key="1">
    <citation type="journal article" date="2011" name="Stand. Genomic Sci.">
        <title>Complete genome sequence of the gliding freshwater bacterium Fluviicola taffensis type strain (RW262).</title>
        <authorList>
            <person name="Woyke T."/>
            <person name="Chertkov O."/>
            <person name="Lapidus A."/>
            <person name="Nolan M."/>
            <person name="Lucas S."/>
            <person name="Del Rio T.G."/>
            <person name="Tice H."/>
            <person name="Cheng J.F."/>
            <person name="Tapia R."/>
            <person name="Han C."/>
            <person name="Goodwin L."/>
            <person name="Pitluck S."/>
            <person name="Liolios K."/>
            <person name="Pagani I."/>
            <person name="Ivanova N."/>
            <person name="Huntemann M."/>
            <person name="Mavromatis K."/>
            <person name="Mikhailova N."/>
            <person name="Pati A."/>
            <person name="Chen A."/>
            <person name="Palaniappan K."/>
            <person name="Land M."/>
            <person name="Hauser L."/>
            <person name="Brambilla E.M."/>
            <person name="Rohde M."/>
            <person name="Mwirichia R."/>
            <person name="Sikorski J."/>
            <person name="Tindall B.J."/>
            <person name="Goker M."/>
            <person name="Bristow J."/>
            <person name="Eisen J.A."/>
            <person name="Markowitz V."/>
            <person name="Hugenholtz P."/>
            <person name="Klenk H.P."/>
            <person name="Kyrpides N.C."/>
        </authorList>
    </citation>
    <scope>NUCLEOTIDE SEQUENCE [LARGE SCALE GENOMIC DNA]</scope>
    <source>
        <strain evidence="4">DSM 16823 / RW262 / RW262</strain>
    </source>
</reference>
<protein>
    <recommendedName>
        <fullName evidence="2">SMODS-associated and fused to various effectors domain-containing protein</fullName>
    </recommendedName>
</protein>
<gene>
    <name evidence="3" type="ordered locus">Fluta_0419</name>
</gene>
<proteinExistence type="predicted"/>
<name>F2IEA8_FLUTR</name>
<dbReference type="EMBL" id="CP002542">
    <property type="protein sequence ID" value="AEA42426.1"/>
    <property type="molecule type" value="Genomic_DNA"/>
</dbReference>
<dbReference type="Pfam" id="PF18145">
    <property type="entry name" value="SAVED"/>
    <property type="match status" value="1"/>
</dbReference>
<dbReference type="STRING" id="755732.Fluta_0419"/>
<evidence type="ECO:0000256" key="1">
    <source>
        <dbReference type="SAM" id="Phobius"/>
    </source>
</evidence>
<organism evidence="3 4">
    <name type="scientific">Fluviicola taffensis (strain DSM 16823 / NCIMB 13979 / RW262)</name>
    <dbReference type="NCBI Taxonomy" id="755732"/>
    <lineage>
        <taxon>Bacteria</taxon>
        <taxon>Pseudomonadati</taxon>
        <taxon>Bacteroidota</taxon>
        <taxon>Flavobacteriia</taxon>
        <taxon>Flavobacteriales</taxon>
        <taxon>Crocinitomicaceae</taxon>
        <taxon>Fluviicola</taxon>
    </lineage>
</organism>
<evidence type="ECO:0000313" key="4">
    <source>
        <dbReference type="Proteomes" id="UP000007463"/>
    </source>
</evidence>
<dbReference type="Proteomes" id="UP000007463">
    <property type="component" value="Chromosome"/>
</dbReference>
<dbReference type="InterPro" id="IPR040836">
    <property type="entry name" value="SAVED"/>
</dbReference>
<dbReference type="NCBIfam" id="NF033611">
    <property type="entry name" value="SAVED"/>
    <property type="match status" value="1"/>
</dbReference>
<dbReference type="RefSeq" id="WP_013685200.1">
    <property type="nucleotide sequence ID" value="NC_015321.1"/>
</dbReference>
<dbReference type="AlphaFoldDB" id="F2IEA8"/>
<keyword evidence="1" id="KW-0812">Transmembrane</keyword>
<keyword evidence="1" id="KW-0472">Membrane</keyword>
<dbReference type="KEGG" id="fte:Fluta_0419"/>
<feature type="domain" description="SMODS-associated and fused to various effectors" evidence="2">
    <location>
        <begin position="68"/>
        <end position="259"/>
    </location>
</feature>
<dbReference type="HOGENOM" id="CLU_448177_0_0_10"/>
<evidence type="ECO:0000313" key="3">
    <source>
        <dbReference type="EMBL" id="AEA42426.1"/>
    </source>
</evidence>
<keyword evidence="1" id="KW-1133">Transmembrane helix</keyword>
<reference evidence="4" key="2">
    <citation type="submission" date="2011-02" db="EMBL/GenBank/DDBJ databases">
        <title>The complete genome of Fluviicola taffensis DSM 16823.</title>
        <authorList>
            <consortium name="US DOE Joint Genome Institute (JGI-PGF)"/>
            <person name="Lucas S."/>
            <person name="Copeland A."/>
            <person name="Lapidus A."/>
            <person name="Bruce D."/>
            <person name="Goodwin L."/>
            <person name="Pitluck S."/>
            <person name="Kyrpides N."/>
            <person name="Mavromatis K."/>
            <person name="Ivanova N."/>
            <person name="Mikhailova N."/>
            <person name="Pagani I."/>
            <person name="Chertkov O."/>
            <person name="Detter J.C."/>
            <person name="Han C."/>
            <person name="Tapia R."/>
            <person name="Land M."/>
            <person name="Hauser L."/>
            <person name="Markowitz V."/>
            <person name="Cheng J.-F."/>
            <person name="Hugenholtz P."/>
            <person name="Woyke T."/>
            <person name="Wu D."/>
            <person name="Tindall B."/>
            <person name="Pomrenke H.G."/>
            <person name="Brambilla E."/>
            <person name="Klenk H.-P."/>
            <person name="Eisen J.A."/>
        </authorList>
    </citation>
    <scope>NUCLEOTIDE SEQUENCE [LARGE SCALE GENOMIC DNA]</scope>
    <source>
        <strain evidence="4">DSM 16823 / RW262 / RW262</strain>
    </source>
</reference>